<evidence type="ECO:0000313" key="3">
    <source>
        <dbReference type="Proteomes" id="UP000807716"/>
    </source>
</evidence>
<dbReference type="OrthoDB" id="2423301at2759"/>
<comment type="caution">
    <text evidence="2">The sequence shown here is derived from an EMBL/GenBank/DDBJ whole genome shotgun (WGS) entry which is preliminary data.</text>
</comment>
<keyword evidence="3" id="KW-1185">Reference proteome</keyword>
<accession>A0A9P6U5V8</accession>
<dbReference type="EMBL" id="JAAAJB010000242">
    <property type="protein sequence ID" value="KAG0260633.1"/>
    <property type="molecule type" value="Genomic_DNA"/>
</dbReference>
<dbReference type="SUPFAM" id="SSF52047">
    <property type="entry name" value="RNI-like"/>
    <property type="match status" value="1"/>
</dbReference>
<name>A0A9P6U5V8_9FUNG</name>
<dbReference type="AlphaFoldDB" id="A0A9P6U5V8"/>
<feature type="compositionally biased region" description="Polar residues" evidence="1">
    <location>
        <begin position="191"/>
        <end position="206"/>
    </location>
</feature>
<dbReference type="InterPro" id="IPR032675">
    <property type="entry name" value="LRR_dom_sf"/>
</dbReference>
<dbReference type="Gene3D" id="3.80.10.10">
    <property type="entry name" value="Ribonuclease Inhibitor"/>
    <property type="match status" value="1"/>
</dbReference>
<reference evidence="2" key="1">
    <citation type="journal article" date="2020" name="Fungal Divers.">
        <title>Resolving the Mortierellaceae phylogeny through synthesis of multi-gene phylogenetics and phylogenomics.</title>
        <authorList>
            <person name="Vandepol N."/>
            <person name="Liber J."/>
            <person name="Desiro A."/>
            <person name="Na H."/>
            <person name="Kennedy M."/>
            <person name="Barry K."/>
            <person name="Grigoriev I.V."/>
            <person name="Miller A.N."/>
            <person name="O'Donnell K."/>
            <person name="Stajich J.E."/>
            <person name="Bonito G."/>
        </authorList>
    </citation>
    <scope>NUCLEOTIDE SEQUENCE</scope>
    <source>
        <strain evidence="2">BC1065</strain>
    </source>
</reference>
<gene>
    <name evidence="2" type="ORF">DFQ27_003429</name>
</gene>
<feature type="region of interest" description="Disordered" evidence="1">
    <location>
        <begin position="740"/>
        <end position="770"/>
    </location>
</feature>
<sequence length="1127" mass="126985">MQPFGYSPTCLRGRRRVTIEKCMHAWEQQQENAGDDQQNGSSGSSIRTVGYEAECRESNSHNGSSPVDGVTSAATSSLAHRPWGKASNDDWSRPPPLLHLPHTRVWQAEIEEDIEEEDWGSPEVVAAMRPLSSATACWTDVAVVDSDNYYQKYQSTLTSRPSSPSFGADADAAADAAAAAAAKGVTENRDASATSRCSRSYGGSNTQEDHSRQEIEQQQSGRLSGALREHQSATAFSAVDGGRMATKAKAGTTTPAGAALGHADHSGLFNFGCPSINYLSFLVQYDWVLFTTRIQFAIDCFCPWRPLFEIDEDPIQYAATYADVSDIQPGTDGFLEYTDQATDFQEPYYLMVCATAKLYIILRLEREMTWAICQLRLEALQSLKIPLRDIGRFQELVVQRGVHLQSLCFIAPWDAPVTDRRPEVWAKTGPLLQEHVRQHPGTLQQVHALSLWGTELTDQPGLSQYHHQWYKLLPPCSPPPTTINPDILKRVFPRWDETDYSKVTTIELLARLTARHDFGLVEAFLPKCRSLRNLEARLSANAFQWAVDEISREPFTGRLGSSTDYSCANGKRTQLYNGSNSNNNSNNNNNSNSSSSSFTSKKPFLLKPVPVPLTSLRCHTSIDDVQKIVQDATWAFHSTLTTVNIQVTREIPSVTPLLPPQANLLQPLSQISMAVQEGESRVTLGQDWKLDRLQRLQLTLEAPFLLDRSFLERCTDMQVLSLSDQSRDYNPATIVPCHFGQTRQRHNKKRQEQVEKEEEEKEEGERSRMGGALRKLRHLTLYGTPAVLFNPRVLQDAPHLCRLDLGWPDDHDMYFLTPVQDDELNLGEGDIDLGAMTGRVEKEFSYNTSGIPDVDDEAEEQEDKPMGSLFSAMRGWSWDWCLPSLRYLHLSGDWALRCRVRLLAGCPQLEELQMSVENRMRVIRHITIGDVQEALAMGRLRQGHALSRHAKLEQGEENNHHHHHEDRPSSSSALVLLPKLRKLDLFGPWHFEPGAFELLFLAVCPNLETMMVPSCRGFTAEELLDVTAKMPNLHFVNFPWLFEDEDDTDKYGLELIESYEWNTFRNNAMMASSSTAAAAKALTERAMDQRVLNPFDTPTKPQTIYNTMGLFYRRHSPEEWANYLDSV</sequence>
<evidence type="ECO:0000256" key="1">
    <source>
        <dbReference type="SAM" id="MobiDB-lite"/>
    </source>
</evidence>
<organism evidence="2 3">
    <name type="scientific">Actinomortierella ambigua</name>
    <dbReference type="NCBI Taxonomy" id="1343610"/>
    <lineage>
        <taxon>Eukaryota</taxon>
        <taxon>Fungi</taxon>
        <taxon>Fungi incertae sedis</taxon>
        <taxon>Mucoromycota</taxon>
        <taxon>Mortierellomycotina</taxon>
        <taxon>Mortierellomycetes</taxon>
        <taxon>Mortierellales</taxon>
        <taxon>Mortierellaceae</taxon>
        <taxon>Actinomortierella</taxon>
    </lineage>
</organism>
<feature type="compositionally biased region" description="Low complexity" evidence="1">
    <location>
        <begin position="579"/>
        <end position="599"/>
    </location>
</feature>
<protein>
    <submittedName>
        <fullName evidence="2">Uncharacterized protein</fullName>
    </submittedName>
</protein>
<evidence type="ECO:0000313" key="2">
    <source>
        <dbReference type="EMBL" id="KAG0260633.1"/>
    </source>
</evidence>
<dbReference type="Proteomes" id="UP000807716">
    <property type="component" value="Unassembled WGS sequence"/>
</dbReference>
<proteinExistence type="predicted"/>
<feature type="region of interest" description="Disordered" evidence="1">
    <location>
        <begin position="571"/>
        <end position="599"/>
    </location>
</feature>
<feature type="region of interest" description="Disordered" evidence="1">
    <location>
        <begin position="54"/>
        <end position="90"/>
    </location>
</feature>
<feature type="region of interest" description="Disordered" evidence="1">
    <location>
        <begin position="183"/>
        <end position="226"/>
    </location>
</feature>